<dbReference type="Proteomes" id="UP000664032">
    <property type="component" value="Unassembled WGS sequence"/>
</dbReference>
<proteinExistence type="predicted"/>
<name>A0ACB8GZT6_PSICU</name>
<organism evidence="1 2">
    <name type="scientific">Psilocybe cubensis</name>
    <name type="common">Psychedelic mushroom</name>
    <name type="synonym">Stropharia cubensis</name>
    <dbReference type="NCBI Taxonomy" id="181762"/>
    <lineage>
        <taxon>Eukaryota</taxon>
        <taxon>Fungi</taxon>
        <taxon>Dikarya</taxon>
        <taxon>Basidiomycota</taxon>
        <taxon>Agaricomycotina</taxon>
        <taxon>Agaricomycetes</taxon>
        <taxon>Agaricomycetidae</taxon>
        <taxon>Agaricales</taxon>
        <taxon>Agaricineae</taxon>
        <taxon>Strophariaceae</taxon>
        <taxon>Psilocybe</taxon>
    </lineage>
</organism>
<dbReference type="EMBL" id="JAFIQS020000006">
    <property type="protein sequence ID" value="KAH9480947.1"/>
    <property type="molecule type" value="Genomic_DNA"/>
</dbReference>
<protein>
    <submittedName>
        <fullName evidence="1">Uncharacterized protein</fullName>
    </submittedName>
</protein>
<reference evidence="1" key="1">
    <citation type="submission" date="2021-10" db="EMBL/GenBank/DDBJ databases">
        <title>Psilocybe cubensis genome.</title>
        <authorList>
            <person name="Mckernan K.J."/>
            <person name="Crawford S."/>
            <person name="Trippe A."/>
            <person name="Kane L.T."/>
            <person name="Mclaughlin S."/>
        </authorList>
    </citation>
    <scope>NUCLEOTIDE SEQUENCE</scope>
    <source>
        <strain evidence="1">MGC-MH-2018</strain>
    </source>
</reference>
<evidence type="ECO:0000313" key="2">
    <source>
        <dbReference type="Proteomes" id="UP000664032"/>
    </source>
</evidence>
<accession>A0ACB8GZT6</accession>
<gene>
    <name evidence="1" type="ORF">JR316_0007554</name>
</gene>
<keyword evidence="2" id="KW-1185">Reference proteome</keyword>
<sequence>MPYTAHGVVINAKRNVTAIFRLENGERIRFIGELFGHAVDFACSNASMTYESRTQIFTASKFTCELTNDTVKFTMSDGGPTFQGLLDWVSIECVTRGGLGTWEASD</sequence>
<evidence type="ECO:0000313" key="1">
    <source>
        <dbReference type="EMBL" id="KAH9480947.1"/>
    </source>
</evidence>
<comment type="caution">
    <text evidence="1">The sequence shown here is derived from an EMBL/GenBank/DDBJ whole genome shotgun (WGS) entry which is preliminary data.</text>
</comment>